<dbReference type="SMART" id="SM00267">
    <property type="entry name" value="GGDEF"/>
    <property type="match status" value="1"/>
</dbReference>
<dbReference type="Proteomes" id="UP000095621">
    <property type="component" value="Unassembled WGS sequence"/>
</dbReference>
<evidence type="ECO:0000313" key="6">
    <source>
        <dbReference type="Proteomes" id="UP000095780"/>
    </source>
</evidence>
<dbReference type="Gene3D" id="3.30.70.270">
    <property type="match status" value="1"/>
</dbReference>
<dbReference type="EMBL" id="CZBV01000008">
    <property type="protein sequence ID" value="CUQ89913.1"/>
    <property type="molecule type" value="Genomic_DNA"/>
</dbReference>
<dbReference type="GO" id="GO:0005886">
    <property type="term" value="C:plasma membrane"/>
    <property type="evidence" value="ECO:0007669"/>
    <property type="project" value="TreeGrafter"/>
</dbReference>
<dbReference type="GO" id="GO:0052621">
    <property type="term" value="F:diguanylate cyclase activity"/>
    <property type="evidence" value="ECO:0007669"/>
    <property type="project" value="TreeGrafter"/>
</dbReference>
<dbReference type="PANTHER" id="PTHR45138:SF9">
    <property type="entry name" value="DIGUANYLATE CYCLASE DGCM-RELATED"/>
    <property type="match status" value="1"/>
</dbReference>
<dbReference type="RefSeq" id="WP_055214561.1">
    <property type="nucleotide sequence ID" value="NZ_CABIXW010000008.1"/>
</dbReference>
<keyword evidence="1" id="KW-0472">Membrane</keyword>
<dbReference type="InterPro" id="IPR050469">
    <property type="entry name" value="Diguanylate_Cyclase"/>
</dbReference>
<dbReference type="InterPro" id="IPR043128">
    <property type="entry name" value="Rev_trsase/Diguanyl_cyclase"/>
</dbReference>
<keyword evidence="1" id="KW-0812">Transmembrane</keyword>
<organism evidence="3 5">
    <name type="scientific">Lachnospira eligens</name>
    <dbReference type="NCBI Taxonomy" id="39485"/>
    <lineage>
        <taxon>Bacteria</taxon>
        <taxon>Bacillati</taxon>
        <taxon>Bacillota</taxon>
        <taxon>Clostridia</taxon>
        <taxon>Lachnospirales</taxon>
        <taxon>Lachnospiraceae</taxon>
        <taxon>Lachnospira</taxon>
    </lineage>
</organism>
<reference evidence="5 6" key="1">
    <citation type="submission" date="2015-09" db="EMBL/GenBank/DDBJ databases">
        <authorList>
            <consortium name="Pathogen Informatics"/>
        </authorList>
    </citation>
    <scope>NUCLEOTIDE SEQUENCE [LARGE SCALE GENOMIC DNA]</scope>
    <source>
        <strain evidence="3 5">2789STDY5834875</strain>
        <strain evidence="4 6">2789STDY5834878</strain>
    </source>
</reference>
<evidence type="ECO:0000313" key="3">
    <source>
        <dbReference type="EMBL" id="CUQ75612.1"/>
    </source>
</evidence>
<dbReference type="InterPro" id="IPR029787">
    <property type="entry name" value="Nucleotide_cyclase"/>
</dbReference>
<sequence length="352" mass="40288">MKIHKHGKHIKTINTVIESCLIVILIVLVAIMMVLIGKLQGTARVINYTGLVRGATQREVKLEITGNPNDELINYLDGILEDLKYKDGDYNLIKLDNNDYEKKLDTQTAFWILLKDEIYKVREYGYENTDIVNLSEEYFQLADQTVSAAEKYSERIACNIRLFETFTAIDMIIIIIFIINHFINAIVITKKNKQLEKQAFLDLHTGLPNKSKCEEIFRTSQFITDSTACIMFDLNNLKKVNDTLGHSVGDQLILNFARLLRNAVPSNDFVGRYGGDEFIAVIYNTTKDEVTDILRQLDKEISEFNELGKAFKISYAHGCAFSSDYENCTLRTLFDKADKNMYNNKQAEKAGR</sequence>
<feature type="transmembrane region" description="Helical" evidence="1">
    <location>
        <begin position="166"/>
        <end position="188"/>
    </location>
</feature>
<feature type="transmembrane region" description="Helical" evidence="1">
    <location>
        <begin position="12"/>
        <end position="36"/>
    </location>
</feature>
<accession>A0A174YPJ5</accession>
<dbReference type="InterPro" id="IPR000160">
    <property type="entry name" value="GGDEF_dom"/>
</dbReference>
<evidence type="ECO:0000259" key="2">
    <source>
        <dbReference type="PROSITE" id="PS50887"/>
    </source>
</evidence>
<dbReference type="GO" id="GO:0043709">
    <property type="term" value="P:cell adhesion involved in single-species biofilm formation"/>
    <property type="evidence" value="ECO:0007669"/>
    <property type="project" value="TreeGrafter"/>
</dbReference>
<dbReference type="Pfam" id="PF00990">
    <property type="entry name" value="GGDEF"/>
    <property type="match status" value="1"/>
</dbReference>
<dbReference type="OrthoDB" id="9804955at2"/>
<dbReference type="NCBIfam" id="TIGR00254">
    <property type="entry name" value="GGDEF"/>
    <property type="match status" value="1"/>
</dbReference>
<dbReference type="GO" id="GO:1902201">
    <property type="term" value="P:negative regulation of bacterial-type flagellum-dependent cell motility"/>
    <property type="evidence" value="ECO:0007669"/>
    <property type="project" value="TreeGrafter"/>
</dbReference>
<protein>
    <submittedName>
        <fullName evidence="3">Stalked cell differentiation-controlling protein</fullName>
    </submittedName>
</protein>
<dbReference type="SUPFAM" id="SSF55073">
    <property type="entry name" value="Nucleotide cyclase"/>
    <property type="match status" value="1"/>
</dbReference>
<name>A0A174YPJ5_9FIRM</name>
<dbReference type="Proteomes" id="UP000095780">
    <property type="component" value="Unassembled WGS sequence"/>
</dbReference>
<dbReference type="PANTHER" id="PTHR45138">
    <property type="entry name" value="REGULATORY COMPONENTS OF SENSORY TRANSDUCTION SYSTEM"/>
    <property type="match status" value="1"/>
</dbReference>
<keyword evidence="1" id="KW-1133">Transmembrane helix</keyword>
<feature type="domain" description="GGDEF" evidence="2">
    <location>
        <begin position="225"/>
        <end position="352"/>
    </location>
</feature>
<dbReference type="EMBL" id="CZBU01000001">
    <property type="protein sequence ID" value="CUQ75612.1"/>
    <property type="molecule type" value="Genomic_DNA"/>
</dbReference>
<evidence type="ECO:0000313" key="5">
    <source>
        <dbReference type="Proteomes" id="UP000095621"/>
    </source>
</evidence>
<dbReference type="CDD" id="cd01949">
    <property type="entry name" value="GGDEF"/>
    <property type="match status" value="1"/>
</dbReference>
<evidence type="ECO:0000313" key="4">
    <source>
        <dbReference type="EMBL" id="CUQ89913.1"/>
    </source>
</evidence>
<dbReference type="PROSITE" id="PS50887">
    <property type="entry name" value="GGDEF"/>
    <property type="match status" value="1"/>
</dbReference>
<dbReference type="AlphaFoldDB" id="A0A174YPJ5"/>
<proteinExistence type="predicted"/>
<evidence type="ECO:0000256" key="1">
    <source>
        <dbReference type="SAM" id="Phobius"/>
    </source>
</evidence>
<gene>
    <name evidence="3" type="primary">pleD_1</name>
    <name evidence="4" type="synonym">pleD_2</name>
    <name evidence="3" type="ORF">ERS852490_00612</name>
    <name evidence="4" type="ORF">ERS852492_02556</name>
</gene>